<keyword evidence="5" id="KW-0677">Repeat</keyword>
<accession>A0A8J3VKK6</accession>
<gene>
    <name evidence="15" type="ORF">Rhe02_86510</name>
</gene>
<keyword evidence="13" id="KW-0812">Transmembrane</keyword>
<dbReference type="SUPFAM" id="SSF52540">
    <property type="entry name" value="P-loop containing nucleoside triphosphate hydrolases"/>
    <property type="match status" value="1"/>
</dbReference>
<feature type="transmembrane region" description="Helical" evidence="13">
    <location>
        <begin position="850"/>
        <end position="870"/>
    </location>
</feature>
<dbReference type="PROSITE" id="PS51419">
    <property type="entry name" value="RAB"/>
    <property type="match status" value="1"/>
</dbReference>
<dbReference type="SMART" id="SM00369">
    <property type="entry name" value="LRR_TYP"/>
    <property type="match status" value="6"/>
</dbReference>
<keyword evidence="4" id="KW-0808">Transferase</keyword>
<dbReference type="InterPro" id="IPR027417">
    <property type="entry name" value="P-loop_NTPase"/>
</dbReference>
<dbReference type="InterPro" id="IPR005225">
    <property type="entry name" value="Small_GTP-bd"/>
</dbReference>
<keyword evidence="13" id="KW-0472">Membrane</keyword>
<keyword evidence="3" id="KW-0433">Leucine-rich repeat</keyword>
<dbReference type="Pfam" id="PF13855">
    <property type="entry name" value="LRR_8"/>
    <property type="match status" value="1"/>
</dbReference>
<evidence type="ECO:0000256" key="12">
    <source>
        <dbReference type="SAM" id="MobiDB-lite"/>
    </source>
</evidence>
<keyword evidence="9" id="KW-0342">GTP-binding</keyword>
<dbReference type="AlphaFoldDB" id="A0A8J3VKK6"/>
<dbReference type="InterPro" id="IPR050216">
    <property type="entry name" value="LRR_domain-containing"/>
</dbReference>
<keyword evidence="7" id="KW-0418">Kinase</keyword>
<dbReference type="PROSITE" id="PS51424">
    <property type="entry name" value="ROC"/>
    <property type="match status" value="1"/>
</dbReference>
<dbReference type="NCBIfam" id="TIGR00231">
    <property type="entry name" value="small_GTP"/>
    <property type="match status" value="1"/>
</dbReference>
<keyword evidence="8" id="KW-0067">ATP-binding</keyword>
<feature type="region of interest" description="Disordered" evidence="12">
    <location>
        <begin position="192"/>
        <end position="212"/>
    </location>
</feature>
<dbReference type="Gene3D" id="3.30.310.200">
    <property type="match status" value="1"/>
</dbReference>
<comment type="caution">
    <text evidence="15">The sequence shown here is derived from an EMBL/GenBank/DDBJ whole genome shotgun (WGS) entry which is preliminary data.</text>
</comment>
<evidence type="ECO:0000259" key="14">
    <source>
        <dbReference type="PROSITE" id="PS51424"/>
    </source>
</evidence>
<dbReference type="SUPFAM" id="SSF52047">
    <property type="entry name" value="RNI-like"/>
    <property type="match status" value="1"/>
</dbReference>
<evidence type="ECO:0000256" key="13">
    <source>
        <dbReference type="SAM" id="Phobius"/>
    </source>
</evidence>
<dbReference type="GO" id="GO:0005737">
    <property type="term" value="C:cytoplasm"/>
    <property type="evidence" value="ECO:0007669"/>
    <property type="project" value="TreeGrafter"/>
</dbReference>
<evidence type="ECO:0000256" key="3">
    <source>
        <dbReference type="ARBA" id="ARBA00022614"/>
    </source>
</evidence>
<dbReference type="PANTHER" id="PTHR48051">
    <property type="match status" value="1"/>
</dbReference>
<evidence type="ECO:0000256" key="11">
    <source>
        <dbReference type="ARBA" id="ARBA00048679"/>
    </source>
</evidence>
<evidence type="ECO:0000256" key="2">
    <source>
        <dbReference type="ARBA" id="ARBA00022527"/>
    </source>
</evidence>
<dbReference type="SMART" id="SM00173">
    <property type="entry name" value="RAS"/>
    <property type="match status" value="1"/>
</dbReference>
<dbReference type="InterPro" id="IPR003591">
    <property type="entry name" value="Leu-rich_rpt_typical-subtyp"/>
</dbReference>
<keyword evidence="2" id="KW-0723">Serine/threonine-protein kinase</keyword>
<proteinExistence type="predicted"/>
<dbReference type="GO" id="GO:0005524">
    <property type="term" value="F:ATP binding"/>
    <property type="evidence" value="ECO:0007669"/>
    <property type="project" value="UniProtKB-KW"/>
</dbReference>
<evidence type="ECO:0000256" key="9">
    <source>
        <dbReference type="ARBA" id="ARBA00023134"/>
    </source>
</evidence>
<dbReference type="Proteomes" id="UP000612899">
    <property type="component" value="Unassembled WGS sequence"/>
</dbReference>
<dbReference type="InterPro" id="IPR057263">
    <property type="entry name" value="COR-B"/>
</dbReference>
<dbReference type="PRINTS" id="PR00449">
    <property type="entry name" value="RASTRNSFRMNG"/>
</dbReference>
<evidence type="ECO:0000313" key="16">
    <source>
        <dbReference type="Proteomes" id="UP000612899"/>
    </source>
</evidence>
<dbReference type="Pfam" id="PF08477">
    <property type="entry name" value="Roc"/>
    <property type="match status" value="1"/>
</dbReference>
<comment type="catalytic activity">
    <reaction evidence="11">
        <text>L-seryl-[protein] + ATP = O-phospho-L-seryl-[protein] + ADP + H(+)</text>
        <dbReference type="Rhea" id="RHEA:17989"/>
        <dbReference type="Rhea" id="RHEA-COMP:9863"/>
        <dbReference type="Rhea" id="RHEA-COMP:11604"/>
        <dbReference type="ChEBI" id="CHEBI:15378"/>
        <dbReference type="ChEBI" id="CHEBI:29999"/>
        <dbReference type="ChEBI" id="CHEBI:30616"/>
        <dbReference type="ChEBI" id="CHEBI:83421"/>
        <dbReference type="ChEBI" id="CHEBI:456216"/>
        <dbReference type="EC" id="2.7.11.1"/>
    </reaction>
</comment>
<dbReference type="PANTHER" id="PTHR48051:SF54">
    <property type="entry name" value="LEUCINE-RICH REPEAT-CONTAINING PROTEIN"/>
    <property type="match status" value="1"/>
</dbReference>
<keyword evidence="16" id="KW-1185">Reference proteome</keyword>
<dbReference type="Gene3D" id="3.80.10.10">
    <property type="entry name" value="Ribonuclease Inhibitor"/>
    <property type="match status" value="2"/>
</dbReference>
<dbReference type="GO" id="GO:0004674">
    <property type="term" value="F:protein serine/threonine kinase activity"/>
    <property type="evidence" value="ECO:0007669"/>
    <property type="project" value="UniProtKB-KW"/>
</dbReference>
<evidence type="ECO:0000256" key="8">
    <source>
        <dbReference type="ARBA" id="ARBA00022840"/>
    </source>
</evidence>
<dbReference type="EC" id="2.7.11.1" evidence="1"/>
<dbReference type="InterPro" id="IPR032171">
    <property type="entry name" value="COR-A"/>
</dbReference>
<dbReference type="Pfam" id="PF16095">
    <property type="entry name" value="COR-A"/>
    <property type="match status" value="1"/>
</dbReference>
<reference evidence="15" key="1">
    <citation type="submission" date="2021-01" db="EMBL/GenBank/DDBJ databases">
        <title>Whole genome shotgun sequence of Rhizocola hellebori NBRC 109834.</title>
        <authorList>
            <person name="Komaki H."/>
            <person name="Tamura T."/>
        </authorList>
    </citation>
    <scope>NUCLEOTIDE SEQUENCE</scope>
    <source>
        <strain evidence="15">NBRC 109834</strain>
    </source>
</reference>
<feature type="domain" description="Roc" evidence="14">
    <location>
        <begin position="348"/>
        <end position="515"/>
    </location>
</feature>
<dbReference type="SMART" id="SM00175">
    <property type="entry name" value="RAB"/>
    <property type="match status" value="1"/>
</dbReference>
<dbReference type="Gene3D" id="3.40.50.300">
    <property type="entry name" value="P-loop containing nucleotide triphosphate hydrolases"/>
    <property type="match status" value="1"/>
</dbReference>
<comment type="catalytic activity">
    <reaction evidence="10">
        <text>L-threonyl-[protein] + ATP = O-phospho-L-threonyl-[protein] + ADP + H(+)</text>
        <dbReference type="Rhea" id="RHEA:46608"/>
        <dbReference type="Rhea" id="RHEA-COMP:11060"/>
        <dbReference type="Rhea" id="RHEA-COMP:11605"/>
        <dbReference type="ChEBI" id="CHEBI:15378"/>
        <dbReference type="ChEBI" id="CHEBI:30013"/>
        <dbReference type="ChEBI" id="CHEBI:30616"/>
        <dbReference type="ChEBI" id="CHEBI:61977"/>
        <dbReference type="ChEBI" id="CHEBI:456216"/>
        <dbReference type="EC" id="2.7.11.1"/>
    </reaction>
</comment>
<evidence type="ECO:0000256" key="6">
    <source>
        <dbReference type="ARBA" id="ARBA00022741"/>
    </source>
</evidence>
<feature type="transmembrane region" description="Helical" evidence="13">
    <location>
        <begin position="876"/>
        <end position="898"/>
    </location>
</feature>
<dbReference type="InterPro" id="IPR032675">
    <property type="entry name" value="LRR_dom_sf"/>
</dbReference>
<dbReference type="EMBL" id="BONY01000099">
    <property type="protein sequence ID" value="GIH10584.1"/>
    <property type="molecule type" value="Genomic_DNA"/>
</dbReference>
<evidence type="ECO:0000256" key="7">
    <source>
        <dbReference type="ARBA" id="ARBA00022777"/>
    </source>
</evidence>
<evidence type="ECO:0000256" key="10">
    <source>
        <dbReference type="ARBA" id="ARBA00047899"/>
    </source>
</evidence>
<protein>
    <recommendedName>
        <fullName evidence="1">non-specific serine/threonine protein kinase</fullName>
        <ecNumber evidence="1">2.7.11.1</ecNumber>
    </recommendedName>
</protein>
<organism evidence="15 16">
    <name type="scientific">Rhizocola hellebori</name>
    <dbReference type="NCBI Taxonomy" id="1392758"/>
    <lineage>
        <taxon>Bacteria</taxon>
        <taxon>Bacillati</taxon>
        <taxon>Actinomycetota</taxon>
        <taxon>Actinomycetes</taxon>
        <taxon>Micromonosporales</taxon>
        <taxon>Micromonosporaceae</taxon>
        <taxon>Rhizocola</taxon>
    </lineage>
</organism>
<keyword evidence="6" id="KW-0547">Nucleotide-binding</keyword>
<evidence type="ECO:0000256" key="4">
    <source>
        <dbReference type="ARBA" id="ARBA00022679"/>
    </source>
</evidence>
<name>A0A8J3VKK6_9ACTN</name>
<dbReference type="PROSITE" id="PS51450">
    <property type="entry name" value="LRR"/>
    <property type="match status" value="1"/>
</dbReference>
<dbReference type="InterPro" id="IPR020859">
    <property type="entry name" value="ROC"/>
</dbReference>
<dbReference type="InterPro" id="IPR001611">
    <property type="entry name" value="Leu-rich_rpt"/>
</dbReference>
<evidence type="ECO:0000256" key="5">
    <source>
        <dbReference type="ARBA" id="ARBA00022737"/>
    </source>
</evidence>
<dbReference type="InterPro" id="IPR036388">
    <property type="entry name" value="WH-like_DNA-bd_sf"/>
</dbReference>
<dbReference type="Pfam" id="PF25497">
    <property type="entry name" value="COR-B"/>
    <property type="match status" value="1"/>
</dbReference>
<dbReference type="Gene3D" id="1.10.10.2200">
    <property type="match status" value="1"/>
</dbReference>
<dbReference type="GO" id="GO:0005525">
    <property type="term" value="F:GTP binding"/>
    <property type="evidence" value="ECO:0007669"/>
    <property type="project" value="UniProtKB-KW"/>
</dbReference>
<dbReference type="Gene3D" id="1.10.10.10">
    <property type="entry name" value="Winged helix-like DNA-binding domain superfamily/Winged helix DNA-binding domain"/>
    <property type="match status" value="1"/>
</dbReference>
<evidence type="ECO:0000313" key="15">
    <source>
        <dbReference type="EMBL" id="GIH10584.1"/>
    </source>
</evidence>
<evidence type="ECO:0000256" key="1">
    <source>
        <dbReference type="ARBA" id="ARBA00012513"/>
    </source>
</evidence>
<sequence length="926" mass="102811">MPSKDALEDAMANAEVETALDIARQTGVFKCQDRDLRELPSALRRLPHLTEIHLADCRIRQLPDWLAEKDVVALSVLHGEFTRFPDIVCELTALKHLSISGCNVKSIPSTISKLRDLRQLTLSDCGLSEIPMSIADMENLLELDLGGNQLALGPHLELPFNLIYLSLWGNNFTQMPESIASMRDLRSLFLSSRGSTPEGRSAATQRPMPSGPDSMNFIMARSGARQAIESLPEWLFHSCRRLDWLDLSGNALHRIPREISELRSLRVLLLGGNAINEAPVELFDLPNLRELELSDNRLTLLHSQIRPRRQLKYLGLEGNPLNLPPEVVAAATTNPAMVFEYLRQVRASRRALDEAKLLVVGEGAVGKTSLIRRLVGSGFDEDERKTEGIDVTQWQVTPGGKDTRLNIWDFGGQEIMHATHQFFLTRRSVYLLVLDARQGEEQNRIDYWLKLIHSFSGGSPVIVVGNKCERITLDVDQRGLRAKYPNIVAFIETSCATDSGIETLQQTISETVDELSHVRDLLPTSFFEIKRHLEGLDANYLTFERYQRLCIDHGVDSETAQELLIGFLHDLGTVLCFRDDPRLRDTNILNPRWVTGGVYRILNSHAAAQLKGLLRWPDIEEILRSDDYRPDKLAFVLDMMRKFELCYESEQTYLIPDLLTKEEPDTGDWADALRFVVEYDVLPTSVIGRLIVRMQTFISHGTVWRTGAVLAMDDNRALVKADSSDGRLTILVSGPPNGRRGLLTAIRAQLKAIELTIPGIVSEELVPVPGNNAKSVPYSHLLRLESAGHRTVIPQGLTTEYFINDLLQGVEERTARAGVIVRGDDPVANAEAVPSPASEAPGQWSVKQSLWLGACLLITLLIVFGGYAFASAKLGIGVALALAGTALVVVVVIGLFVLRSAGRISESGFVDALKHAVDNRASSEPK</sequence>
<keyword evidence="13" id="KW-1133">Transmembrane helix</keyword>